<proteinExistence type="predicted"/>
<name>A0AA38RIP4_9PEZI</name>
<keyword evidence="3" id="KW-1185">Reference proteome</keyword>
<organism evidence="2 3">
    <name type="scientific">Pleurostoma richardsiae</name>
    <dbReference type="NCBI Taxonomy" id="41990"/>
    <lineage>
        <taxon>Eukaryota</taxon>
        <taxon>Fungi</taxon>
        <taxon>Dikarya</taxon>
        <taxon>Ascomycota</taxon>
        <taxon>Pezizomycotina</taxon>
        <taxon>Sordariomycetes</taxon>
        <taxon>Sordariomycetidae</taxon>
        <taxon>Calosphaeriales</taxon>
        <taxon>Pleurostomataceae</taxon>
        <taxon>Pleurostoma</taxon>
    </lineage>
</organism>
<dbReference type="EMBL" id="JANBVO010000008">
    <property type="protein sequence ID" value="KAJ9150461.1"/>
    <property type="molecule type" value="Genomic_DNA"/>
</dbReference>
<sequence length="92" mass="10306">MSKQLEPHVQEDDAAPGQRETSLLERAHAANAADHALTWLQAISKYRKAVFWACVFSFTLTMQACDATSLNTGSSYRQNYPKETLRTSDTAR</sequence>
<dbReference type="Proteomes" id="UP001174694">
    <property type="component" value="Unassembled WGS sequence"/>
</dbReference>
<evidence type="ECO:0000313" key="3">
    <source>
        <dbReference type="Proteomes" id="UP001174694"/>
    </source>
</evidence>
<feature type="region of interest" description="Disordered" evidence="1">
    <location>
        <begin position="70"/>
        <end position="92"/>
    </location>
</feature>
<comment type="caution">
    <text evidence="2">The sequence shown here is derived from an EMBL/GenBank/DDBJ whole genome shotgun (WGS) entry which is preliminary data.</text>
</comment>
<reference evidence="2" key="1">
    <citation type="submission" date="2022-07" db="EMBL/GenBank/DDBJ databases">
        <title>Fungi with potential for degradation of polypropylene.</title>
        <authorList>
            <person name="Gostincar C."/>
        </authorList>
    </citation>
    <scope>NUCLEOTIDE SEQUENCE</scope>
    <source>
        <strain evidence="2">EXF-13308</strain>
    </source>
</reference>
<dbReference type="AlphaFoldDB" id="A0AA38RIP4"/>
<evidence type="ECO:0000313" key="2">
    <source>
        <dbReference type="EMBL" id="KAJ9150461.1"/>
    </source>
</evidence>
<accession>A0AA38RIP4</accession>
<gene>
    <name evidence="2" type="ORF">NKR23_g3804</name>
</gene>
<feature type="compositionally biased region" description="Basic and acidic residues" evidence="1">
    <location>
        <begin position="83"/>
        <end position="92"/>
    </location>
</feature>
<evidence type="ECO:0000256" key="1">
    <source>
        <dbReference type="SAM" id="MobiDB-lite"/>
    </source>
</evidence>
<protein>
    <submittedName>
        <fullName evidence="2">Uncharacterized protein</fullName>
    </submittedName>
</protein>